<comment type="caution">
    <text evidence="2">The sequence shown here is derived from an EMBL/GenBank/DDBJ whole genome shotgun (WGS) entry which is preliminary data.</text>
</comment>
<keyword evidence="1" id="KW-0812">Transmembrane</keyword>
<feature type="transmembrane region" description="Helical" evidence="1">
    <location>
        <begin position="58"/>
        <end position="75"/>
    </location>
</feature>
<name>X1PAB9_9ZZZZ</name>
<gene>
    <name evidence="2" type="ORF">S06H3_59877</name>
</gene>
<keyword evidence="1" id="KW-1133">Transmembrane helix</keyword>
<dbReference type="EMBL" id="BARV01038976">
    <property type="protein sequence ID" value="GAI52798.1"/>
    <property type="molecule type" value="Genomic_DNA"/>
</dbReference>
<keyword evidence="1" id="KW-0472">Membrane</keyword>
<dbReference type="AlphaFoldDB" id="X1PAB9"/>
<proteinExistence type="predicted"/>
<reference evidence="2" key="1">
    <citation type="journal article" date="2014" name="Front. Microbiol.">
        <title>High frequency of phylogenetically diverse reductive dehalogenase-homologous genes in deep subseafloor sedimentary metagenomes.</title>
        <authorList>
            <person name="Kawai M."/>
            <person name="Futagami T."/>
            <person name="Toyoda A."/>
            <person name="Takaki Y."/>
            <person name="Nishi S."/>
            <person name="Hori S."/>
            <person name="Arai W."/>
            <person name="Tsubouchi T."/>
            <person name="Morono Y."/>
            <person name="Uchiyama I."/>
            <person name="Ito T."/>
            <person name="Fujiyama A."/>
            <person name="Inagaki F."/>
            <person name="Takami H."/>
        </authorList>
    </citation>
    <scope>NUCLEOTIDE SEQUENCE</scope>
    <source>
        <strain evidence="2">Expedition CK06-06</strain>
    </source>
</reference>
<sequence>LSGVFIAARKIINRGEISSEGPDVRTEIITEDYKGNGVVRSKITKGEIRKWFSMDNPLIWLIFFLIASFIIFKFLR</sequence>
<organism evidence="2">
    <name type="scientific">marine sediment metagenome</name>
    <dbReference type="NCBI Taxonomy" id="412755"/>
    <lineage>
        <taxon>unclassified sequences</taxon>
        <taxon>metagenomes</taxon>
        <taxon>ecological metagenomes</taxon>
    </lineage>
</organism>
<evidence type="ECO:0000256" key="1">
    <source>
        <dbReference type="SAM" id="Phobius"/>
    </source>
</evidence>
<accession>X1PAB9</accession>
<evidence type="ECO:0000313" key="2">
    <source>
        <dbReference type="EMBL" id="GAI52798.1"/>
    </source>
</evidence>
<feature type="non-terminal residue" evidence="2">
    <location>
        <position position="1"/>
    </location>
</feature>
<protein>
    <submittedName>
        <fullName evidence="2">Uncharacterized protein</fullName>
    </submittedName>
</protein>